<evidence type="ECO:0000313" key="4">
    <source>
        <dbReference type="WBParaSite" id="GPUH_0002344901-mRNA-1"/>
    </source>
</evidence>
<gene>
    <name evidence="2" type="ORF">GPUH_LOCUS23420</name>
</gene>
<sequence>MKLKTVEAHDGRPTVVAFRKHEVSTASALPPVNRQNTDDGAMLTQAKKAQQCHARLQPRYLLAKAQDHYQTYGPGKAMRSSREKMVYMKERKALKTIAIHLRFVGFHFLCFIWLNC</sequence>
<dbReference type="OrthoDB" id="5829497at2759"/>
<evidence type="ECO:0000313" key="3">
    <source>
        <dbReference type="Proteomes" id="UP000271098"/>
    </source>
</evidence>
<dbReference type="EMBL" id="UYRT01097790">
    <property type="protein sequence ID" value="VDN41453.1"/>
    <property type="molecule type" value="Genomic_DNA"/>
</dbReference>
<keyword evidence="1" id="KW-0472">Membrane</keyword>
<dbReference type="Proteomes" id="UP000271098">
    <property type="component" value="Unassembled WGS sequence"/>
</dbReference>
<protein>
    <submittedName>
        <fullName evidence="4">Transposase</fullName>
    </submittedName>
</protein>
<reference evidence="4" key="1">
    <citation type="submission" date="2016-06" db="UniProtKB">
        <authorList>
            <consortium name="WormBaseParasite"/>
        </authorList>
    </citation>
    <scope>IDENTIFICATION</scope>
</reference>
<name>A0A183ER28_9BILA</name>
<evidence type="ECO:0000313" key="2">
    <source>
        <dbReference type="EMBL" id="VDN41453.1"/>
    </source>
</evidence>
<keyword evidence="3" id="KW-1185">Reference proteome</keyword>
<accession>A0A183ER28</accession>
<keyword evidence="1" id="KW-1133">Transmembrane helix</keyword>
<dbReference type="AlphaFoldDB" id="A0A183ER28"/>
<dbReference type="WBParaSite" id="GPUH_0002344901-mRNA-1">
    <property type="protein sequence ID" value="GPUH_0002344901-mRNA-1"/>
    <property type="gene ID" value="GPUH_0002344901"/>
</dbReference>
<reference evidence="2 3" key="2">
    <citation type="submission" date="2018-11" db="EMBL/GenBank/DDBJ databases">
        <authorList>
            <consortium name="Pathogen Informatics"/>
        </authorList>
    </citation>
    <scope>NUCLEOTIDE SEQUENCE [LARGE SCALE GENOMIC DNA]</scope>
</reference>
<organism evidence="4">
    <name type="scientific">Gongylonema pulchrum</name>
    <dbReference type="NCBI Taxonomy" id="637853"/>
    <lineage>
        <taxon>Eukaryota</taxon>
        <taxon>Metazoa</taxon>
        <taxon>Ecdysozoa</taxon>
        <taxon>Nematoda</taxon>
        <taxon>Chromadorea</taxon>
        <taxon>Rhabditida</taxon>
        <taxon>Spirurina</taxon>
        <taxon>Spiruromorpha</taxon>
        <taxon>Spiruroidea</taxon>
        <taxon>Gongylonematidae</taxon>
        <taxon>Gongylonema</taxon>
    </lineage>
</organism>
<proteinExistence type="predicted"/>
<keyword evidence="1" id="KW-0812">Transmembrane</keyword>
<evidence type="ECO:0000256" key="1">
    <source>
        <dbReference type="SAM" id="Phobius"/>
    </source>
</evidence>
<feature type="transmembrane region" description="Helical" evidence="1">
    <location>
        <begin position="93"/>
        <end position="114"/>
    </location>
</feature>